<dbReference type="GO" id="GO:0032259">
    <property type="term" value="P:methylation"/>
    <property type="evidence" value="ECO:0007669"/>
    <property type="project" value="UniProtKB-KW"/>
</dbReference>
<dbReference type="Gene3D" id="3.30.950.10">
    <property type="entry name" value="Methyltransferase, Cobalt-precorrin-4 Transmethylase, Domain 2"/>
    <property type="match status" value="1"/>
</dbReference>
<evidence type="ECO:0000256" key="1">
    <source>
        <dbReference type="ARBA" id="ARBA00004953"/>
    </source>
</evidence>
<dbReference type="InterPro" id="IPR014008">
    <property type="entry name" value="Cbl_synth_MTase_CbiT"/>
</dbReference>
<dbReference type="InterPro" id="IPR012818">
    <property type="entry name" value="CbiE"/>
</dbReference>
<accession>A0A365HCP6</accession>
<dbReference type="InterPro" id="IPR035996">
    <property type="entry name" value="4pyrrol_Methylase_sf"/>
</dbReference>
<dbReference type="PIRSF" id="PIRSF036428">
    <property type="entry name" value="CobL"/>
    <property type="match status" value="1"/>
</dbReference>
<evidence type="ECO:0000256" key="4">
    <source>
        <dbReference type="ARBA" id="ARBA00022679"/>
    </source>
</evidence>
<dbReference type="CDD" id="cd11644">
    <property type="entry name" value="Precorrin-6Y-MT"/>
    <property type="match status" value="1"/>
</dbReference>
<keyword evidence="4" id="KW-0808">Transferase</keyword>
<dbReference type="InterPro" id="IPR006365">
    <property type="entry name" value="Cbl_synth_CobL"/>
</dbReference>
<dbReference type="NCBIfam" id="TIGR02469">
    <property type="entry name" value="CbiT"/>
    <property type="match status" value="1"/>
</dbReference>
<evidence type="ECO:0000256" key="3">
    <source>
        <dbReference type="ARBA" id="ARBA00022603"/>
    </source>
</evidence>
<keyword evidence="5" id="KW-0949">S-adenosyl-L-methionine</keyword>
<dbReference type="Gene3D" id="3.40.50.150">
    <property type="entry name" value="Vaccinia Virus protein VP39"/>
    <property type="match status" value="1"/>
</dbReference>
<gene>
    <name evidence="7" type="ORF">DPM19_01585</name>
</gene>
<organism evidence="7 8">
    <name type="scientific">Actinomadura craniellae</name>
    <dbReference type="NCBI Taxonomy" id="2231787"/>
    <lineage>
        <taxon>Bacteria</taxon>
        <taxon>Bacillati</taxon>
        <taxon>Actinomycetota</taxon>
        <taxon>Actinomycetes</taxon>
        <taxon>Streptosporangiales</taxon>
        <taxon>Thermomonosporaceae</taxon>
        <taxon>Actinomadura</taxon>
    </lineage>
</organism>
<dbReference type="EMBL" id="QLYX01000001">
    <property type="protein sequence ID" value="RAY16885.1"/>
    <property type="molecule type" value="Genomic_DNA"/>
</dbReference>
<reference evidence="7 8" key="1">
    <citation type="submission" date="2018-06" db="EMBL/GenBank/DDBJ databases">
        <title>Actinomadura craniellae sp. nov. isolated from marine sponge Craniella sp.</title>
        <authorList>
            <person name="Li L."/>
            <person name="Xu Q.H."/>
            <person name="Lin H.W."/>
            <person name="Lu Y.H."/>
        </authorList>
    </citation>
    <scope>NUCLEOTIDE SEQUENCE [LARGE SCALE GENOMIC DNA]</scope>
    <source>
        <strain evidence="7 8">LHW63021</strain>
    </source>
</reference>
<dbReference type="Pfam" id="PF00590">
    <property type="entry name" value="TP_methylase"/>
    <property type="match status" value="1"/>
</dbReference>
<sequence>MSEPAVTVVGIGADGWAGLTEPARRAVEAADVVFGGTRQLAALPAGGPESERVPWPSPLVPALPGLLAEHRGREIVVLASGDPMFYGVGTTLVRLLGGDRVRVLPHPSSISLACARLGWAMEEVEVVSAVGRPLAALTAVLTPGRRILLLSAGAETPARVMKLLAEQGHGDSDVVLLERLGGPDERVGPPHDAPDPLNIVAVECRGPARSSVPGLPDDAYEHDGQLTKREVRAVTLARLAPVPGELLWDVGGGSGSIAIEWMRAHRSCRAVTVEARADRAERITANAAALGVPGLRVVHGRAPAALAGLATPDAIFIGGGITTSGMIETCWDALPSGGRLVANAVTLEGERVLADAYAGFGGDLVRIAINRASPVGGYTGWRAMMPVTQWTANKP</sequence>
<dbReference type="OrthoDB" id="9787825at2"/>
<dbReference type="PANTHER" id="PTHR43182:SF1">
    <property type="entry name" value="COBALT-PRECORRIN-7 C(5)-METHYLTRANSFERASE"/>
    <property type="match status" value="1"/>
</dbReference>
<dbReference type="SUPFAM" id="SSF53790">
    <property type="entry name" value="Tetrapyrrole methylase"/>
    <property type="match status" value="1"/>
</dbReference>
<dbReference type="InterPro" id="IPR000878">
    <property type="entry name" value="4pyrrol_Mease"/>
</dbReference>
<dbReference type="PANTHER" id="PTHR43182">
    <property type="entry name" value="COBALT-PRECORRIN-6B C(15)-METHYLTRANSFERASE (DECARBOXYLATING)"/>
    <property type="match status" value="1"/>
</dbReference>
<keyword evidence="2" id="KW-0169">Cobalamin biosynthesis</keyword>
<dbReference type="UniPathway" id="UPA00148"/>
<evidence type="ECO:0000256" key="2">
    <source>
        <dbReference type="ARBA" id="ARBA00022573"/>
    </source>
</evidence>
<dbReference type="Proteomes" id="UP000251891">
    <property type="component" value="Unassembled WGS sequence"/>
</dbReference>
<name>A0A365HCP6_9ACTN</name>
<dbReference type="SUPFAM" id="SSF53335">
    <property type="entry name" value="S-adenosyl-L-methionine-dependent methyltransferases"/>
    <property type="match status" value="1"/>
</dbReference>
<dbReference type="GO" id="GO:0008276">
    <property type="term" value="F:protein methyltransferase activity"/>
    <property type="evidence" value="ECO:0007669"/>
    <property type="project" value="InterPro"/>
</dbReference>
<dbReference type="InterPro" id="IPR029063">
    <property type="entry name" value="SAM-dependent_MTases_sf"/>
</dbReference>
<dbReference type="AlphaFoldDB" id="A0A365HCP6"/>
<proteinExistence type="predicted"/>
<evidence type="ECO:0000256" key="5">
    <source>
        <dbReference type="ARBA" id="ARBA00022691"/>
    </source>
</evidence>
<comment type="pathway">
    <text evidence="1">Cofactor biosynthesis; adenosylcobalamin biosynthesis.</text>
</comment>
<dbReference type="RefSeq" id="WP_111862935.1">
    <property type="nucleotide sequence ID" value="NZ_QLYX01000001.1"/>
</dbReference>
<comment type="caution">
    <text evidence="7">The sequence shown here is derived from an EMBL/GenBank/DDBJ whole genome shotgun (WGS) entry which is preliminary data.</text>
</comment>
<dbReference type="InterPro" id="IPR014776">
    <property type="entry name" value="4pyrrole_Mease_sub2"/>
</dbReference>
<evidence type="ECO:0000313" key="7">
    <source>
        <dbReference type="EMBL" id="RAY16885.1"/>
    </source>
</evidence>
<dbReference type="GO" id="GO:0009236">
    <property type="term" value="P:cobalamin biosynthetic process"/>
    <property type="evidence" value="ECO:0007669"/>
    <property type="project" value="UniProtKB-UniPathway"/>
</dbReference>
<dbReference type="NCBIfam" id="TIGR02467">
    <property type="entry name" value="CbiE"/>
    <property type="match status" value="1"/>
</dbReference>
<evidence type="ECO:0000259" key="6">
    <source>
        <dbReference type="Pfam" id="PF00590"/>
    </source>
</evidence>
<dbReference type="Gene3D" id="3.40.1010.10">
    <property type="entry name" value="Cobalt-precorrin-4 Transmethylase, Domain 1"/>
    <property type="match status" value="1"/>
</dbReference>
<dbReference type="InterPro" id="IPR014777">
    <property type="entry name" value="4pyrrole_Mease_sub1"/>
</dbReference>
<feature type="domain" description="Tetrapyrrole methylase" evidence="6">
    <location>
        <begin position="6"/>
        <end position="187"/>
    </location>
</feature>
<evidence type="ECO:0000313" key="8">
    <source>
        <dbReference type="Proteomes" id="UP000251891"/>
    </source>
</evidence>
<protein>
    <submittedName>
        <fullName evidence="7">Cobalamin biosynthesis bifunctional protein CbiET</fullName>
    </submittedName>
</protein>
<dbReference type="InterPro" id="IPR050714">
    <property type="entry name" value="Cobalamin_biosynth_MTase"/>
</dbReference>
<keyword evidence="8" id="KW-1185">Reference proteome</keyword>
<dbReference type="CDD" id="cd02440">
    <property type="entry name" value="AdoMet_MTases"/>
    <property type="match status" value="1"/>
</dbReference>
<keyword evidence="3" id="KW-0489">Methyltransferase</keyword>